<reference evidence="1" key="2">
    <citation type="journal article" date="2015" name="Data Brief">
        <title>Shoot transcriptome of the giant reed, Arundo donax.</title>
        <authorList>
            <person name="Barrero R.A."/>
            <person name="Guerrero F.D."/>
            <person name="Moolhuijzen P."/>
            <person name="Goolsby J.A."/>
            <person name="Tidwell J."/>
            <person name="Bellgard S.E."/>
            <person name="Bellgard M.I."/>
        </authorList>
    </citation>
    <scope>NUCLEOTIDE SEQUENCE</scope>
    <source>
        <tissue evidence="1">Shoot tissue taken approximately 20 cm above the soil surface</tissue>
    </source>
</reference>
<evidence type="ECO:0000313" key="1">
    <source>
        <dbReference type="EMBL" id="JAD24157.1"/>
    </source>
</evidence>
<organism evidence="1">
    <name type="scientific">Arundo donax</name>
    <name type="common">Giant reed</name>
    <name type="synonym">Donax arundinaceus</name>
    <dbReference type="NCBI Taxonomy" id="35708"/>
    <lineage>
        <taxon>Eukaryota</taxon>
        <taxon>Viridiplantae</taxon>
        <taxon>Streptophyta</taxon>
        <taxon>Embryophyta</taxon>
        <taxon>Tracheophyta</taxon>
        <taxon>Spermatophyta</taxon>
        <taxon>Magnoliopsida</taxon>
        <taxon>Liliopsida</taxon>
        <taxon>Poales</taxon>
        <taxon>Poaceae</taxon>
        <taxon>PACMAD clade</taxon>
        <taxon>Arundinoideae</taxon>
        <taxon>Arundineae</taxon>
        <taxon>Arundo</taxon>
    </lineage>
</organism>
<proteinExistence type="predicted"/>
<dbReference type="EMBL" id="GBRH01273738">
    <property type="protein sequence ID" value="JAD24157.1"/>
    <property type="molecule type" value="Transcribed_RNA"/>
</dbReference>
<name>A0A0A8YNC7_ARUDO</name>
<sequence>MISITHQSSTFVCHKPQPDPCEISSNNHKALSISTYT</sequence>
<accession>A0A0A8YNC7</accession>
<dbReference type="AlphaFoldDB" id="A0A0A8YNC7"/>
<reference evidence="1" key="1">
    <citation type="submission" date="2014-09" db="EMBL/GenBank/DDBJ databases">
        <authorList>
            <person name="Magalhaes I.L.F."/>
            <person name="Oliveira U."/>
            <person name="Santos F.R."/>
            <person name="Vidigal T.H.D.A."/>
            <person name="Brescovit A.D."/>
            <person name="Santos A.J."/>
        </authorList>
    </citation>
    <scope>NUCLEOTIDE SEQUENCE</scope>
    <source>
        <tissue evidence="1">Shoot tissue taken approximately 20 cm above the soil surface</tissue>
    </source>
</reference>
<protein>
    <submittedName>
        <fullName evidence="1">Uncharacterized protein</fullName>
    </submittedName>
</protein>